<proteinExistence type="predicted"/>
<evidence type="ECO:0000313" key="2">
    <source>
        <dbReference type="Proteomes" id="UP000276417"/>
    </source>
</evidence>
<reference evidence="1 2" key="1">
    <citation type="submission" date="2018-11" db="EMBL/GenBank/DDBJ databases">
        <title>Deinococcus shelandsis sp. nov., isolated from South Shetland Islands soil of Antarctica.</title>
        <authorList>
            <person name="Tian J."/>
        </authorList>
    </citation>
    <scope>NUCLEOTIDE SEQUENCE [LARGE SCALE GENOMIC DNA]</scope>
    <source>
        <strain evidence="1 2">S14-83T</strain>
    </source>
</reference>
<organism evidence="1 2">
    <name type="scientific">Deinococcus psychrotolerans</name>
    <dbReference type="NCBI Taxonomy" id="2489213"/>
    <lineage>
        <taxon>Bacteria</taxon>
        <taxon>Thermotogati</taxon>
        <taxon>Deinococcota</taxon>
        <taxon>Deinococci</taxon>
        <taxon>Deinococcales</taxon>
        <taxon>Deinococcaceae</taxon>
        <taxon>Deinococcus</taxon>
    </lineage>
</organism>
<dbReference type="AlphaFoldDB" id="A0A3G8YF25"/>
<gene>
    <name evidence="1" type="ORF">EHF33_12670</name>
</gene>
<dbReference type="KEGG" id="dph:EHF33_12670"/>
<dbReference type="RefSeq" id="WP_124872149.1">
    <property type="nucleotide sequence ID" value="NZ_CP034183.1"/>
</dbReference>
<accession>A0A3G8YF25</accession>
<dbReference type="Proteomes" id="UP000276417">
    <property type="component" value="Chromosome 1"/>
</dbReference>
<dbReference type="EMBL" id="CP034183">
    <property type="protein sequence ID" value="AZI43490.1"/>
    <property type="molecule type" value="Genomic_DNA"/>
</dbReference>
<evidence type="ECO:0000313" key="1">
    <source>
        <dbReference type="EMBL" id="AZI43490.1"/>
    </source>
</evidence>
<keyword evidence="2" id="KW-1185">Reference proteome</keyword>
<protein>
    <submittedName>
        <fullName evidence="1">Uncharacterized protein</fullName>
    </submittedName>
</protein>
<name>A0A3G8YF25_9DEIO</name>
<sequence>MAQPVTDEGQRQAVNVLAFAAAGLSHFLAPQNAEPWATLHLQLAAAPFHLLDVQTMRHAFPIIGGSAWYIAALEAGPARRAAQLAACWAVSSLVAGVTQPYEDGEAEAMLDTLLTSYTSLVPLRLN</sequence>